<keyword evidence="1" id="KW-1133">Transmembrane helix</keyword>
<gene>
    <name evidence="2" type="ordered locus">Thivi_2572</name>
</gene>
<name>I3YBY8_THIV6</name>
<dbReference type="Proteomes" id="UP000006062">
    <property type="component" value="Chromosome"/>
</dbReference>
<evidence type="ECO:0000256" key="1">
    <source>
        <dbReference type="SAM" id="Phobius"/>
    </source>
</evidence>
<dbReference type="eggNOG" id="COG2770">
    <property type="taxonomic scope" value="Bacteria"/>
</dbReference>
<reference evidence="2 3" key="1">
    <citation type="submission" date="2012-06" db="EMBL/GenBank/DDBJ databases">
        <title>Complete sequence of Thiocystis violascens DSM 198.</title>
        <authorList>
            <consortium name="US DOE Joint Genome Institute"/>
            <person name="Lucas S."/>
            <person name="Han J."/>
            <person name="Lapidus A."/>
            <person name="Cheng J.-F."/>
            <person name="Goodwin L."/>
            <person name="Pitluck S."/>
            <person name="Peters L."/>
            <person name="Ovchinnikova G."/>
            <person name="Teshima H."/>
            <person name="Detter J.C."/>
            <person name="Han C."/>
            <person name="Tapia R."/>
            <person name="Land M."/>
            <person name="Hauser L."/>
            <person name="Kyrpides N."/>
            <person name="Ivanova N."/>
            <person name="Pagani I."/>
            <person name="Vogl K."/>
            <person name="Liu Z."/>
            <person name="Frigaard N.-U."/>
            <person name="Bryant D."/>
            <person name="Woyke T."/>
        </authorList>
    </citation>
    <scope>NUCLEOTIDE SEQUENCE [LARGE SCALE GENOMIC DNA]</scope>
    <source>
        <strain evidence="3">ATCC 17096 / DSM 198 / 6111</strain>
    </source>
</reference>
<keyword evidence="1" id="KW-0812">Transmembrane</keyword>
<organism evidence="2 3">
    <name type="scientific">Thiocystis violascens (strain ATCC 17096 / DSM 198 / 6111)</name>
    <name type="common">Chromatium violascens</name>
    <dbReference type="NCBI Taxonomy" id="765911"/>
    <lineage>
        <taxon>Bacteria</taxon>
        <taxon>Pseudomonadati</taxon>
        <taxon>Pseudomonadota</taxon>
        <taxon>Gammaproteobacteria</taxon>
        <taxon>Chromatiales</taxon>
        <taxon>Chromatiaceae</taxon>
        <taxon>Thiocystis</taxon>
    </lineage>
</organism>
<sequence length="85" mass="9515">MRLSIHARLFLTLLSPRPFLGAAPCGSASVDRRPDPETAELRFRATQGHRLWIIALAMLLLSAVLAYPLSRRLARPVRDFQHAAL</sequence>
<dbReference type="KEGG" id="tvi:Thivi_2572"/>
<keyword evidence="3" id="KW-1185">Reference proteome</keyword>
<dbReference type="HOGENOM" id="CLU_2511674_0_0_6"/>
<dbReference type="AlphaFoldDB" id="I3YBY8"/>
<evidence type="ECO:0000313" key="3">
    <source>
        <dbReference type="Proteomes" id="UP000006062"/>
    </source>
</evidence>
<dbReference type="EMBL" id="CP003154">
    <property type="protein sequence ID" value="AFL74506.1"/>
    <property type="molecule type" value="Genomic_DNA"/>
</dbReference>
<proteinExistence type="predicted"/>
<dbReference type="STRING" id="765911.Thivi_2572"/>
<protein>
    <submittedName>
        <fullName evidence="2">Uncharacterized protein</fullName>
    </submittedName>
</protein>
<keyword evidence="1" id="KW-0472">Membrane</keyword>
<feature type="transmembrane region" description="Helical" evidence="1">
    <location>
        <begin position="51"/>
        <end position="69"/>
    </location>
</feature>
<evidence type="ECO:0000313" key="2">
    <source>
        <dbReference type="EMBL" id="AFL74506.1"/>
    </source>
</evidence>
<accession>I3YBY8</accession>